<evidence type="ECO:0000313" key="3">
    <source>
        <dbReference type="EMBL" id="CAA9579246.1"/>
    </source>
</evidence>
<organism evidence="3">
    <name type="scientific">uncultured Thermomicrobiales bacterium</name>
    <dbReference type="NCBI Taxonomy" id="1645740"/>
    <lineage>
        <taxon>Bacteria</taxon>
        <taxon>Pseudomonadati</taxon>
        <taxon>Thermomicrobiota</taxon>
        <taxon>Thermomicrobia</taxon>
        <taxon>Thermomicrobiales</taxon>
        <taxon>environmental samples</taxon>
    </lineage>
</organism>
<accession>A0A6J4VIM5</accession>
<protein>
    <submittedName>
        <fullName evidence="3">Uncharacterized protein</fullName>
    </submittedName>
</protein>
<name>A0A6J4VIM5_9BACT</name>
<gene>
    <name evidence="3" type="ORF">AVDCRST_MAG19-3673</name>
</gene>
<feature type="compositionally biased region" description="Basic and acidic residues" evidence="1">
    <location>
        <begin position="69"/>
        <end position="78"/>
    </location>
</feature>
<feature type="compositionally biased region" description="Low complexity" evidence="1">
    <location>
        <begin position="106"/>
        <end position="115"/>
    </location>
</feature>
<feature type="chain" id="PRO_5026767599" evidence="2">
    <location>
        <begin position="19"/>
        <end position="151"/>
    </location>
</feature>
<feature type="region of interest" description="Disordered" evidence="1">
    <location>
        <begin position="48"/>
        <end position="151"/>
    </location>
</feature>
<evidence type="ECO:0000256" key="1">
    <source>
        <dbReference type="SAM" id="MobiDB-lite"/>
    </source>
</evidence>
<keyword evidence="2" id="KW-0732">Signal</keyword>
<sequence length="151" mass="16416">MSIAMVAIGASAMVPAPAADGVAPMPAAPVRRPVRLLCRHPSRRQLAFAARHRSEPRRLQRWRVPQHGALDRPLDVVRPEPGTGAENVHSARRLPRPNEVSLGSLRPQAPRDQGPAPRPDRPAAPRRSRTASVTTAAIPSGRTFRPREAGR</sequence>
<dbReference type="EMBL" id="CADCWL010000206">
    <property type="protein sequence ID" value="CAA9579246.1"/>
    <property type="molecule type" value="Genomic_DNA"/>
</dbReference>
<reference evidence="3" key="1">
    <citation type="submission" date="2020-02" db="EMBL/GenBank/DDBJ databases">
        <authorList>
            <person name="Meier V. D."/>
        </authorList>
    </citation>
    <scope>NUCLEOTIDE SEQUENCE</scope>
    <source>
        <strain evidence="3">AVDCRST_MAG19</strain>
    </source>
</reference>
<proteinExistence type="predicted"/>
<evidence type="ECO:0000256" key="2">
    <source>
        <dbReference type="SAM" id="SignalP"/>
    </source>
</evidence>
<feature type="signal peptide" evidence="2">
    <location>
        <begin position="1"/>
        <end position="18"/>
    </location>
</feature>
<dbReference type="AlphaFoldDB" id="A0A6J4VIM5"/>